<sequence length="176" mass="19949">MLNLGTKLKACHGPQKYPIVVLVLFLVSVSVALRLVFQKIDEKPWNRFGSLVRFDPRREFRNGTDLIWQIPDSLKAVLFLAHGCGLRAVDFWDRSSKCPECVGLPEDRLLVLHALDRKFAVLTVSSAGECWTFEKERLVVEDIITWWVKRHNLGKLPLVALGASSVGILCRPLLMI</sequence>
<keyword evidence="3" id="KW-1185">Reference proteome</keyword>
<dbReference type="PANTHER" id="PTHR35128:SF1">
    <property type="entry name" value="SECRETION-REGULATING GUANINE NUCLEOTIDE EXCHANGE FACTOR"/>
    <property type="match status" value="1"/>
</dbReference>
<evidence type="ECO:0000313" key="3">
    <source>
        <dbReference type="Proteomes" id="UP001472677"/>
    </source>
</evidence>
<organism evidence="2 3">
    <name type="scientific">Hibiscus sabdariffa</name>
    <name type="common">roselle</name>
    <dbReference type="NCBI Taxonomy" id="183260"/>
    <lineage>
        <taxon>Eukaryota</taxon>
        <taxon>Viridiplantae</taxon>
        <taxon>Streptophyta</taxon>
        <taxon>Embryophyta</taxon>
        <taxon>Tracheophyta</taxon>
        <taxon>Spermatophyta</taxon>
        <taxon>Magnoliopsida</taxon>
        <taxon>eudicotyledons</taxon>
        <taxon>Gunneridae</taxon>
        <taxon>Pentapetalae</taxon>
        <taxon>rosids</taxon>
        <taxon>malvids</taxon>
        <taxon>Malvales</taxon>
        <taxon>Malvaceae</taxon>
        <taxon>Malvoideae</taxon>
        <taxon>Hibiscus</taxon>
    </lineage>
</organism>
<evidence type="ECO:0000256" key="1">
    <source>
        <dbReference type="SAM" id="Phobius"/>
    </source>
</evidence>
<gene>
    <name evidence="2" type="ORF">V6N12_060719</name>
</gene>
<evidence type="ECO:0000313" key="2">
    <source>
        <dbReference type="EMBL" id="KAK8529956.1"/>
    </source>
</evidence>
<keyword evidence="1" id="KW-0812">Transmembrane</keyword>
<feature type="transmembrane region" description="Helical" evidence="1">
    <location>
        <begin position="17"/>
        <end position="37"/>
    </location>
</feature>
<proteinExistence type="predicted"/>
<comment type="caution">
    <text evidence="2">The sequence shown here is derived from an EMBL/GenBank/DDBJ whole genome shotgun (WGS) entry which is preliminary data.</text>
</comment>
<name>A0ABR2D5A2_9ROSI</name>
<reference evidence="2 3" key="1">
    <citation type="journal article" date="2024" name="G3 (Bethesda)">
        <title>Genome assembly of Hibiscus sabdariffa L. provides insights into metabolisms of medicinal natural products.</title>
        <authorList>
            <person name="Kim T."/>
        </authorList>
    </citation>
    <scope>NUCLEOTIDE SEQUENCE [LARGE SCALE GENOMIC DNA]</scope>
    <source>
        <strain evidence="2">TK-2024</strain>
        <tissue evidence="2">Old leaves</tissue>
    </source>
</reference>
<accession>A0ABR2D5A2</accession>
<dbReference type="EMBL" id="JBBPBM010000036">
    <property type="protein sequence ID" value="KAK8529956.1"/>
    <property type="molecule type" value="Genomic_DNA"/>
</dbReference>
<protein>
    <submittedName>
        <fullName evidence="2">Uncharacterized protein</fullName>
    </submittedName>
</protein>
<dbReference type="PANTHER" id="PTHR35128">
    <property type="entry name" value="SECRETION-REGULATING GUANINE NUCLEOTIDE EXCHANGE FACTOR"/>
    <property type="match status" value="1"/>
</dbReference>
<dbReference type="Proteomes" id="UP001472677">
    <property type="component" value="Unassembled WGS sequence"/>
</dbReference>
<keyword evidence="1" id="KW-1133">Transmembrane helix</keyword>
<keyword evidence="1" id="KW-0472">Membrane</keyword>